<evidence type="ECO:0000313" key="3">
    <source>
        <dbReference type="EMBL" id="CBY33420.1"/>
    </source>
</evidence>
<dbReference type="Proteomes" id="UP000011014">
    <property type="component" value="Unassembled WGS sequence"/>
</dbReference>
<feature type="chain" id="PRO_5003192147" evidence="2">
    <location>
        <begin position="18"/>
        <end position="215"/>
    </location>
</feature>
<organism evidence="3">
    <name type="scientific">Oikopleura dioica</name>
    <name type="common">Tunicate</name>
    <dbReference type="NCBI Taxonomy" id="34765"/>
    <lineage>
        <taxon>Eukaryota</taxon>
        <taxon>Metazoa</taxon>
        <taxon>Chordata</taxon>
        <taxon>Tunicata</taxon>
        <taxon>Appendicularia</taxon>
        <taxon>Copelata</taxon>
        <taxon>Oikopleuridae</taxon>
        <taxon>Oikopleura</taxon>
    </lineage>
</organism>
<feature type="transmembrane region" description="Helical" evidence="1">
    <location>
        <begin position="155"/>
        <end position="176"/>
    </location>
</feature>
<reference evidence="3" key="1">
    <citation type="journal article" date="2010" name="Science">
        <title>Plasticity of animal genome architecture unmasked by rapid evolution of a pelagic tunicate.</title>
        <authorList>
            <person name="Denoeud F."/>
            <person name="Henriet S."/>
            <person name="Mungpakdee S."/>
            <person name="Aury J.M."/>
            <person name="Da Silva C."/>
            <person name="Brinkmann H."/>
            <person name="Mikhaleva J."/>
            <person name="Olsen L.C."/>
            <person name="Jubin C."/>
            <person name="Canestro C."/>
            <person name="Bouquet J.M."/>
            <person name="Danks G."/>
            <person name="Poulain J."/>
            <person name="Campsteijn C."/>
            <person name="Adamski M."/>
            <person name="Cross I."/>
            <person name="Yadetie F."/>
            <person name="Muffato M."/>
            <person name="Louis A."/>
            <person name="Butcher S."/>
            <person name="Tsagkogeorga G."/>
            <person name="Konrad A."/>
            <person name="Singh S."/>
            <person name="Jensen M.F."/>
            <person name="Cong E.H."/>
            <person name="Eikeseth-Otteraa H."/>
            <person name="Noel B."/>
            <person name="Anthouard V."/>
            <person name="Porcel B.M."/>
            <person name="Kachouri-Lafond R."/>
            <person name="Nishino A."/>
            <person name="Ugolini M."/>
            <person name="Chourrout P."/>
            <person name="Nishida H."/>
            <person name="Aasland R."/>
            <person name="Huzurbazar S."/>
            <person name="Westhof E."/>
            <person name="Delsuc F."/>
            <person name="Lehrach H."/>
            <person name="Reinhardt R."/>
            <person name="Weissenbach J."/>
            <person name="Roy S.W."/>
            <person name="Artiguenave F."/>
            <person name="Postlethwait J.H."/>
            <person name="Manak J.R."/>
            <person name="Thompson E.M."/>
            <person name="Jaillon O."/>
            <person name="Du Pasquier L."/>
            <person name="Boudinot P."/>
            <person name="Liberles D.A."/>
            <person name="Volff J.N."/>
            <person name="Philippe H."/>
            <person name="Lenhard B."/>
            <person name="Roest Crollius H."/>
            <person name="Wincker P."/>
            <person name="Chourrout D."/>
        </authorList>
    </citation>
    <scope>NUCLEOTIDE SEQUENCE [LARGE SCALE GENOMIC DNA]</scope>
</reference>
<dbReference type="EMBL" id="FN654415">
    <property type="protein sequence ID" value="CBY33420.1"/>
    <property type="molecule type" value="Genomic_DNA"/>
</dbReference>
<keyword evidence="2" id="KW-0732">Signal</keyword>
<keyword evidence="1" id="KW-0472">Membrane</keyword>
<feature type="signal peptide" evidence="2">
    <location>
        <begin position="1"/>
        <end position="17"/>
    </location>
</feature>
<proteinExistence type="predicted"/>
<accession>E4YD03</accession>
<evidence type="ECO:0000256" key="1">
    <source>
        <dbReference type="SAM" id="Phobius"/>
    </source>
</evidence>
<protein>
    <submittedName>
        <fullName evidence="3">Uncharacterized protein</fullName>
    </submittedName>
</protein>
<gene>
    <name evidence="3" type="ORF">GSOID_T00021330001</name>
</gene>
<name>E4YD03_OIKDI</name>
<dbReference type="AlphaFoldDB" id="E4YD03"/>
<sequence length="215" mass="23878">MIREIFMLLFSLSEISAINICEEIEKINIEKEKTIIIKPSRNIENMKEDNFCSLRFSSIIPYGLQISNEQICQSISDSSEFIKIQSGKQCRILTRSTEVNLRIPVSSFAFEISILLISDFSSFSESRLRRATFAAQRSSQDADVAAGPDEKTLDWAVYIVVFVLVILPVGAIFYCACQSQMHAATHGITASQPPNQMQIGATGKTISQQPITTAG</sequence>
<keyword evidence="1" id="KW-1133">Transmembrane helix</keyword>
<evidence type="ECO:0000256" key="2">
    <source>
        <dbReference type="SAM" id="SignalP"/>
    </source>
</evidence>
<keyword evidence="1" id="KW-0812">Transmembrane</keyword>